<dbReference type="EMBL" id="KQ971357">
    <property type="protein sequence ID" value="KYB26083.1"/>
    <property type="molecule type" value="Genomic_DNA"/>
</dbReference>
<dbReference type="eggNOG" id="KOG1221">
    <property type="taxonomic scope" value="Eukaryota"/>
</dbReference>
<proteinExistence type="inferred from homology"/>
<keyword evidence="4" id="KW-0521">NADP</keyword>
<comment type="catalytic activity">
    <reaction evidence="4">
        <text>a long-chain fatty acyl-CoA + 2 NADPH + 2 H(+) = a long-chain primary fatty alcohol + 2 NADP(+) + CoA</text>
        <dbReference type="Rhea" id="RHEA:52716"/>
        <dbReference type="ChEBI" id="CHEBI:15378"/>
        <dbReference type="ChEBI" id="CHEBI:57287"/>
        <dbReference type="ChEBI" id="CHEBI:57783"/>
        <dbReference type="ChEBI" id="CHEBI:58349"/>
        <dbReference type="ChEBI" id="CHEBI:77396"/>
        <dbReference type="ChEBI" id="CHEBI:83139"/>
        <dbReference type="EC" id="1.2.1.84"/>
    </reaction>
</comment>
<dbReference type="GO" id="GO:0005777">
    <property type="term" value="C:peroxisome"/>
    <property type="evidence" value="ECO:0000318"/>
    <property type="project" value="GO_Central"/>
</dbReference>
<sequence length="1790" mass="205363">METSQIANFFKNQTLFLTGGTGFVGKLILEKLLRECPEIKKIILILRPKKGKTSQERFDQLFDLPCFELLKSTNINFSEKVFLVDGDCQEPFLGLSAQNLDLLREEVTCVIHAAANVKFDQSLKEAAFNVRATRDLLELAKQMPNLKSFVYVSTAYSNCLNAHIKEDFYKPPLKHDNLLWLVNFLNDDVLTKITPSLLGPWPNTYVYTKCISEDLVKSASTSLPIAIVRPAIIISAFKEPIPGWIDNFYGVVGLVLGVGLGVIHSLHLKLDAKALLVPVDYVANLILAVTCKTGRDKSKKTRIYNYVKMRRNDLTWGEFLKIIEGYYWNYASVKCIWYYSCQYVESKRWHDIRIFFLHTVLGYVVDFVLFCLGRPTLAVKNYERLNKLLECTSFFAIRNWSFDDSNVRRLWNELSDDDKKTFEFYCDQMDLNSYAFDSIFGGRQFLLKDSQDTIPRARKKVKILFVAHYTLLAIFCAQNLDLLREEVTCVIHAAANVKFDQSLKEAAFNVRATRDLLELAKQILNLKSFVYVSTAYSNCLNPHIREDFYNQPLKPENLLSVVNSLDNDVLTKITPSLLGPWPNTYIYTKSITEDLVKSASTSLPIAIVRPAISSIKEPVPGWIDNFYGVVGIVLAASLGVLRSLNAKLDAIAPIVPVDYVANVIIAATYQFMKKVEPECWNAGYDKVVWYFGFKLRENKTWHNIYIFFTHNVVSHIVDFVLLCVGRPTLAVKNYERLNKLLDLISYFSTRSWTFDTDNVTKLWHEMSDDDKNRFEFHLDSADWNLLAHGSVFGEKKFLLRESINIFSEPLLVLTMEPNQIVNFFKNQTLFLTGGTGFVGKLILEKLLRECPEIKKIVLILRPKKGKTSQERFDQLFDLPCFELLKSMKINISEKVFLVDGDCQEPFLGLSAQNLDLLREEVTCVIHAAANVKFDQSLKEAAFNVRGTRDLLELAKQMPNLKSFVYVSTAYSNCLNPHIREDFYEPPLKPENLLSVVNILDDDVLTEITPFVLGPWPNTYIYTKSITEDLVKSAGTSLPIAIVRPAISSIKEPIPGWIDNFYGVVGIVLAASLGVLRSLNAKLDAIAPLVPVDYVANVIIAATYKTARDQPKFPVIYNYVHFGKKSELTWDEFMKKVEPECWNAASDKVIWYPVFKLQENKTWHNIYIFFTHTVVAYIVDFILFCIGRPTLAVKNYARLNKLLALISYFSTRSWTFDTDNVTKLWHEMSDDDKNKFEFLLDTIDWNSFVHDCVVGGRKFLLKETPDTIPRGKRKLRILFFAYYTLMAVFWFLMYKLQSNTMSSSEINTFFKNQTVFLLGGTGFLGKTLIEKLLRFDQIAKIFLLVRPKKDRSLDERFDDLFNFPCFERLKKENPEFRKKIVFVSGDCERPNLGISPETEDVLIAETSIVIHAAANVKFDQPLRTAAYINVRSTWDCLKLAKKMPKLKAFIYVSTAYSNCPYIDIEEKFYTPLVTPRTLLQIVDSLDDEILDNITPGLLGKWPNAYVFTKTIAEDLIKSEGKNLPIGIVRPAIVVTCAEEPVPGWIDNFYGVIGMTVAIALGIVRSVHAIKKAPCHLVPCDYVCNFILASTWNVAQETTDQITIFNYSGSNKNLISWQKYAQLIETCAWDYPSTKILWYYGFSFTDSKLYHDVQTFLFHTVVFSLVDLVLFCVGKKPMAVKNVKRLNYTLSKVSYFTLNKFSFKHENVDKLWAKMKSDDKNLFRFDMSDFHWGNYLRKTVEGGRTYLLKESQETIPLGHKKVRILRVAYYSSLVLLFYCLFLFVKLILHFVM</sequence>
<keyword evidence="3 4" id="KW-0443">Lipid metabolism</keyword>
<feature type="domain" description="Fatty acyl-CoA reductase C-terminal" evidence="5">
    <location>
        <begin position="357"/>
        <end position="449"/>
    </location>
</feature>
<evidence type="ECO:0000313" key="8">
    <source>
        <dbReference type="Proteomes" id="UP000007266"/>
    </source>
</evidence>
<evidence type="ECO:0000256" key="2">
    <source>
        <dbReference type="ARBA" id="ARBA00022516"/>
    </source>
</evidence>
<evidence type="ECO:0000256" key="3">
    <source>
        <dbReference type="ARBA" id="ARBA00023098"/>
    </source>
</evidence>
<feature type="domain" description="Fatty acyl-CoA reductase C-terminal" evidence="5">
    <location>
        <begin position="1171"/>
        <end position="1262"/>
    </location>
</feature>
<feature type="domain" description="Fatty acyl-CoA reductase C-terminal" evidence="5">
    <location>
        <begin position="1656"/>
        <end position="1748"/>
    </location>
</feature>
<keyword evidence="4" id="KW-0812">Transmembrane</keyword>
<dbReference type="InterPro" id="IPR013120">
    <property type="entry name" value="FAR_NAD-bd"/>
</dbReference>
<dbReference type="EC" id="1.2.1.84" evidence="4"/>
<gene>
    <name evidence="7" type="primary">AUGUSTUS-3.0.2_33959</name>
    <name evidence="7" type="ORF">TcasGA2_TC033959</name>
</gene>
<dbReference type="PANTHER" id="PTHR11011:SF60">
    <property type="entry name" value="FATTY ACYL-COA REDUCTASE-RELATED"/>
    <property type="match status" value="1"/>
</dbReference>
<dbReference type="Pfam" id="PF03015">
    <property type="entry name" value="Sterile"/>
    <property type="match status" value="4"/>
</dbReference>
<keyword evidence="4" id="KW-0560">Oxidoreductase</keyword>
<comment type="function">
    <text evidence="4">Catalyzes the reduction of fatty acyl-CoA to fatty alcohols.</text>
</comment>
<dbReference type="PANTHER" id="PTHR11011">
    <property type="entry name" value="MALE STERILITY PROTEIN 2-RELATED"/>
    <property type="match status" value="1"/>
</dbReference>
<dbReference type="CDD" id="cd09071">
    <property type="entry name" value="FAR_C"/>
    <property type="match status" value="4"/>
</dbReference>
<keyword evidence="8" id="KW-1185">Reference proteome</keyword>
<feature type="domain" description="Thioester reductase (TE)" evidence="6">
    <location>
        <begin position="831"/>
        <end position="1098"/>
    </location>
</feature>
<dbReference type="GO" id="GO:0035336">
    <property type="term" value="P:long-chain fatty-acyl-CoA metabolic process"/>
    <property type="evidence" value="ECO:0000318"/>
    <property type="project" value="GO_Central"/>
</dbReference>
<dbReference type="GO" id="GO:0080019">
    <property type="term" value="F:alcohol-forming very long-chain fatty acyl-CoA reductase activity"/>
    <property type="evidence" value="ECO:0000318"/>
    <property type="project" value="GO_Central"/>
</dbReference>
<evidence type="ECO:0000256" key="1">
    <source>
        <dbReference type="ARBA" id="ARBA00005928"/>
    </source>
</evidence>
<feature type="transmembrane region" description="Helical" evidence="4">
    <location>
        <begin position="1276"/>
        <end position="1293"/>
    </location>
</feature>
<keyword evidence="4" id="KW-0472">Membrane</keyword>
<name>A0A139WDS0_TRICA</name>
<evidence type="ECO:0000256" key="4">
    <source>
        <dbReference type="RuleBase" id="RU363097"/>
    </source>
</evidence>
<reference evidence="7 8" key="2">
    <citation type="journal article" date="2010" name="Nucleic Acids Res.">
        <title>BeetleBase in 2010: revisions to provide comprehensive genomic information for Tribolium castaneum.</title>
        <authorList>
            <person name="Kim H.S."/>
            <person name="Murphy T."/>
            <person name="Xia J."/>
            <person name="Caragea D."/>
            <person name="Park Y."/>
            <person name="Beeman R.W."/>
            <person name="Lorenzen M.D."/>
            <person name="Butcher S."/>
            <person name="Manak J.R."/>
            <person name="Brown S.J."/>
        </authorList>
    </citation>
    <scope>GENOME REANNOTATION</scope>
    <source>
        <strain evidence="7 8">Georgia GA2</strain>
    </source>
</reference>
<dbReference type="FunFam" id="3.40.50.720:FF:001257">
    <property type="entry name" value="Fatty acyl-CoA reductase"/>
    <property type="match status" value="3"/>
</dbReference>
<feature type="domain" description="Thioester reductase (TE)" evidence="6">
    <location>
        <begin position="17"/>
        <end position="286"/>
    </location>
</feature>
<feature type="domain" description="Fatty acyl-CoA reductase C-terminal" evidence="5">
    <location>
        <begin position="710"/>
        <end position="801"/>
    </location>
</feature>
<dbReference type="CDD" id="cd05236">
    <property type="entry name" value="FAR-N_SDR_e"/>
    <property type="match status" value="3"/>
</dbReference>
<evidence type="ECO:0000313" key="7">
    <source>
        <dbReference type="EMBL" id="KYB26083.1"/>
    </source>
</evidence>
<dbReference type="Proteomes" id="UP000007266">
    <property type="component" value="Linkage group 8"/>
</dbReference>
<protein>
    <recommendedName>
        <fullName evidence="4">Fatty acyl-CoA reductase</fullName>
        <ecNumber evidence="4">1.2.1.84</ecNumber>
    </recommendedName>
</protein>
<evidence type="ECO:0000259" key="6">
    <source>
        <dbReference type="Pfam" id="PF07993"/>
    </source>
</evidence>
<dbReference type="InterPro" id="IPR033640">
    <property type="entry name" value="FAR_C"/>
</dbReference>
<reference evidence="7 8" key="1">
    <citation type="journal article" date="2008" name="Nature">
        <title>The genome of the model beetle and pest Tribolium castaneum.</title>
        <authorList>
            <consortium name="Tribolium Genome Sequencing Consortium"/>
            <person name="Richards S."/>
            <person name="Gibbs R.A."/>
            <person name="Weinstock G.M."/>
            <person name="Brown S.J."/>
            <person name="Denell R."/>
            <person name="Beeman R.W."/>
            <person name="Gibbs R."/>
            <person name="Beeman R.W."/>
            <person name="Brown S.J."/>
            <person name="Bucher G."/>
            <person name="Friedrich M."/>
            <person name="Grimmelikhuijzen C.J."/>
            <person name="Klingler M."/>
            <person name="Lorenzen M."/>
            <person name="Richards S."/>
            <person name="Roth S."/>
            <person name="Schroder R."/>
            <person name="Tautz D."/>
            <person name="Zdobnov E.M."/>
            <person name="Muzny D."/>
            <person name="Gibbs R.A."/>
            <person name="Weinstock G.M."/>
            <person name="Attaway T."/>
            <person name="Bell S."/>
            <person name="Buhay C.J."/>
            <person name="Chandrabose M.N."/>
            <person name="Chavez D."/>
            <person name="Clerk-Blankenburg K.P."/>
            <person name="Cree A."/>
            <person name="Dao M."/>
            <person name="Davis C."/>
            <person name="Chacko J."/>
            <person name="Dinh H."/>
            <person name="Dugan-Rocha S."/>
            <person name="Fowler G."/>
            <person name="Garner T.T."/>
            <person name="Garnes J."/>
            <person name="Gnirke A."/>
            <person name="Hawes A."/>
            <person name="Hernandez J."/>
            <person name="Hines S."/>
            <person name="Holder M."/>
            <person name="Hume J."/>
            <person name="Jhangiani S.N."/>
            <person name="Joshi V."/>
            <person name="Khan Z.M."/>
            <person name="Jackson L."/>
            <person name="Kovar C."/>
            <person name="Kowis A."/>
            <person name="Lee S."/>
            <person name="Lewis L.R."/>
            <person name="Margolis J."/>
            <person name="Morgan M."/>
            <person name="Nazareth L.V."/>
            <person name="Nguyen N."/>
            <person name="Okwuonu G."/>
            <person name="Parker D."/>
            <person name="Richards S."/>
            <person name="Ruiz S.J."/>
            <person name="Santibanez J."/>
            <person name="Savard J."/>
            <person name="Scherer S.E."/>
            <person name="Schneider B."/>
            <person name="Sodergren E."/>
            <person name="Tautz D."/>
            <person name="Vattahil S."/>
            <person name="Villasana D."/>
            <person name="White C.S."/>
            <person name="Wright R."/>
            <person name="Park Y."/>
            <person name="Beeman R.W."/>
            <person name="Lord J."/>
            <person name="Oppert B."/>
            <person name="Lorenzen M."/>
            <person name="Brown S."/>
            <person name="Wang L."/>
            <person name="Savard J."/>
            <person name="Tautz D."/>
            <person name="Richards S."/>
            <person name="Weinstock G."/>
            <person name="Gibbs R.A."/>
            <person name="Liu Y."/>
            <person name="Worley K."/>
            <person name="Weinstock G."/>
            <person name="Elsik C.G."/>
            <person name="Reese J.T."/>
            <person name="Elhaik E."/>
            <person name="Landan G."/>
            <person name="Graur D."/>
            <person name="Arensburger P."/>
            <person name="Atkinson P."/>
            <person name="Beeman R.W."/>
            <person name="Beidler J."/>
            <person name="Brown S.J."/>
            <person name="Demuth J.P."/>
            <person name="Drury D.W."/>
            <person name="Du Y.Z."/>
            <person name="Fujiwara H."/>
            <person name="Lorenzen M."/>
            <person name="Maselli V."/>
            <person name="Osanai M."/>
            <person name="Park Y."/>
            <person name="Robertson H.M."/>
            <person name="Tu Z."/>
            <person name="Wang J.J."/>
            <person name="Wang S."/>
            <person name="Richards S."/>
            <person name="Song H."/>
            <person name="Zhang L."/>
            <person name="Sodergren E."/>
            <person name="Werner D."/>
            <person name="Stanke M."/>
            <person name="Morgenstern B."/>
            <person name="Solovyev V."/>
            <person name="Kosarev P."/>
            <person name="Brown G."/>
            <person name="Chen H.C."/>
            <person name="Ermolaeva O."/>
            <person name="Hlavina W."/>
            <person name="Kapustin Y."/>
            <person name="Kiryutin B."/>
            <person name="Kitts P."/>
            <person name="Maglott D."/>
            <person name="Pruitt K."/>
            <person name="Sapojnikov V."/>
            <person name="Souvorov A."/>
            <person name="Mackey A.J."/>
            <person name="Waterhouse R.M."/>
            <person name="Wyder S."/>
            <person name="Zdobnov E.M."/>
            <person name="Zdobnov E.M."/>
            <person name="Wyder S."/>
            <person name="Kriventseva E.V."/>
            <person name="Kadowaki T."/>
            <person name="Bork P."/>
            <person name="Aranda M."/>
            <person name="Bao R."/>
            <person name="Beermann A."/>
            <person name="Berns N."/>
            <person name="Bolognesi R."/>
            <person name="Bonneton F."/>
            <person name="Bopp D."/>
            <person name="Brown S.J."/>
            <person name="Bucher G."/>
            <person name="Butts T."/>
            <person name="Chaumot A."/>
            <person name="Denell R.E."/>
            <person name="Ferrier D.E."/>
            <person name="Friedrich M."/>
            <person name="Gordon C.M."/>
            <person name="Jindra M."/>
            <person name="Klingler M."/>
            <person name="Lan Q."/>
            <person name="Lattorff H.M."/>
            <person name="Laudet V."/>
            <person name="von Levetsow C."/>
            <person name="Liu Z."/>
            <person name="Lutz R."/>
            <person name="Lynch J.A."/>
            <person name="da Fonseca R.N."/>
            <person name="Posnien N."/>
            <person name="Reuter R."/>
            <person name="Roth S."/>
            <person name="Savard J."/>
            <person name="Schinko J.B."/>
            <person name="Schmitt C."/>
            <person name="Schoppmeier M."/>
            <person name="Schroder R."/>
            <person name="Shippy T.D."/>
            <person name="Simonnet F."/>
            <person name="Marques-Souza H."/>
            <person name="Tautz D."/>
            <person name="Tomoyasu Y."/>
            <person name="Trauner J."/>
            <person name="Van der Zee M."/>
            <person name="Vervoort M."/>
            <person name="Wittkopp N."/>
            <person name="Wimmer E.A."/>
            <person name="Yang X."/>
            <person name="Jones A.K."/>
            <person name="Sattelle D.B."/>
            <person name="Ebert P.R."/>
            <person name="Nelson D."/>
            <person name="Scott J.G."/>
            <person name="Beeman R.W."/>
            <person name="Muthukrishnan S."/>
            <person name="Kramer K.J."/>
            <person name="Arakane Y."/>
            <person name="Beeman R.W."/>
            <person name="Zhu Q."/>
            <person name="Hogenkamp D."/>
            <person name="Dixit R."/>
            <person name="Oppert B."/>
            <person name="Jiang H."/>
            <person name="Zou Z."/>
            <person name="Marshall J."/>
            <person name="Elpidina E."/>
            <person name="Vinokurov K."/>
            <person name="Oppert C."/>
            <person name="Zou Z."/>
            <person name="Evans J."/>
            <person name="Lu Z."/>
            <person name="Zhao P."/>
            <person name="Sumathipala N."/>
            <person name="Altincicek B."/>
            <person name="Vilcinskas A."/>
            <person name="Williams M."/>
            <person name="Hultmark D."/>
            <person name="Hetru C."/>
            <person name="Jiang H."/>
            <person name="Grimmelikhuijzen C.J."/>
            <person name="Hauser F."/>
            <person name="Cazzamali G."/>
            <person name="Williamson M."/>
            <person name="Park Y."/>
            <person name="Li B."/>
            <person name="Tanaka Y."/>
            <person name="Predel R."/>
            <person name="Neupert S."/>
            <person name="Schachtner J."/>
            <person name="Verleyen P."/>
            <person name="Raible F."/>
            <person name="Bork P."/>
            <person name="Friedrich M."/>
            <person name="Walden K.K."/>
            <person name="Robertson H.M."/>
            <person name="Angeli S."/>
            <person name="Foret S."/>
            <person name="Bucher G."/>
            <person name="Schuetz S."/>
            <person name="Maleszka R."/>
            <person name="Wimmer E.A."/>
            <person name="Beeman R.W."/>
            <person name="Lorenzen M."/>
            <person name="Tomoyasu Y."/>
            <person name="Miller S.C."/>
            <person name="Grossmann D."/>
            <person name="Bucher G."/>
        </authorList>
    </citation>
    <scope>NUCLEOTIDE SEQUENCE [LARGE SCALE GENOMIC DNA]</scope>
    <source>
        <strain evidence="7 8">Georgia GA2</strain>
    </source>
</reference>
<organism evidence="7 8">
    <name type="scientific">Tribolium castaneum</name>
    <name type="common">Red flour beetle</name>
    <dbReference type="NCBI Taxonomy" id="7070"/>
    <lineage>
        <taxon>Eukaryota</taxon>
        <taxon>Metazoa</taxon>
        <taxon>Ecdysozoa</taxon>
        <taxon>Arthropoda</taxon>
        <taxon>Hexapoda</taxon>
        <taxon>Insecta</taxon>
        <taxon>Pterygota</taxon>
        <taxon>Neoptera</taxon>
        <taxon>Endopterygota</taxon>
        <taxon>Coleoptera</taxon>
        <taxon>Polyphaga</taxon>
        <taxon>Cucujiformia</taxon>
        <taxon>Tenebrionidae</taxon>
        <taxon>Tenebrionidae incertae sedis</taxon>
        <taxon>Tribolium</taxon>
    </lineage>
</organism>
<dbReference type="InterPro" id="IPR036291">
    <property type="entry name" value="NAD(P)-bd_dom_sf"/>
</dbReference>
<dbReference type="Gene3D" id="3.40.50.720">
    <property type="entry name" value="NAD(P)-binding Rossmann-like Domain"/>
    <property type="match status" value="4"/>
</dbReference>
<evidence type="ECO:0000259" key="5">
    <source>
        <dbReference type="Pfam" id="PF03015"/>
    </source>
</evidence>
<dbReference type="InParanoid" id="A0A139WDS0"/>
<feature type="transmembrane region" description="Helical" evidence="4">
    <location>
        <begin position="1654"/>
        <end position="1672"/>
    </location>
</feature>
<feature type="domain" description="Thioester reductase (TE)" evidence="6">
    <location>
        <begin position="479"/>
        <end position="664"/>
    </location>
</feature>
<keyword evidence="4" id="KW-1133">Transmembrane helix</keyword>
<dbReference type="SUPFAM" id="SSF51735">
    <property type="entry name" value="NAD(P)-binding Rossmann-fold domains"/>
    <property type="match status" value="4"/>
</dbReference>
<dbReference type="OMA" id="NTFHFEM"/>
<comment type="similarity">
    <text evidence="1 4">Belongs to the fatty acyl-CoA reductase family.</text>
</comment>
<dbReference type="GO" id="GO:0102965">
    <property type="term" value="F:alcohol-forming long-chain fatty acyl-CoA reductase activity"/>
    <property type="evidence" value="ECO:0007669"/>
    <property type="project" value="UniProtKB-EC"/>
</dbReference>
<dbReference type="InterPro" id="IPR026055">
    <property type="entry name" value="FAR"/>
</dbReference>
<feature type="transmembrane region" description="Helical" evidence="4">
    <location>
        <begin position="1765"/>
        <end position="1789"/>
    </location>
</feature>
<feature type="transmembrane region" description="Helical" evidence="4">
    <location>
        <begin position="1165"/>
        <end position="1185"/>
    </location>
</feature>
<accession>A0A139WDS0</accession>
<dbReference type="Pfam" id="PF07993">
    <property type="entry name" value="NAD_binding_4"/>
    <property type="match status" value="4"/>
</dbReference>
<keyword evidence="2 4" id="KW-0444">Lipid biosynthesis</keyword>
<feature type="domain" description="Thioester reductase (TE)" evidence="6">
    <location>
        <begin position="1318"/>
        <end position="1585"/>
    </location>
</feature>